<feature type="transmembrane region" description="Helical" evidence="13">
    <location>
        <begin position="390"/>
        <end position="410"/>
    </location>
</feature>
<evidence type="ECO:0000256" key="2">
    <source>
        <dbReference type="ARBA" id="ARBA00004651"/>
    </source>
</evidence>
<evidence type="ECO:0000256" key="11">
    <source>
        <dbReference type="ARBA" id="ARBA00023136"/>
    </source>
</evidence>
<keyword evidence="7" id="KW-1003">Cell membrane</keyword>
<keyword evidence="6" id="KW-0050">Antiport</keyword>
<protein>
    <recommendedName>
        <fullName evidence="4">Probable multidrug resistance protein NorM</fullName>
    </recommendedName>
    <alternativeName>
        <fullName evidence="12">Multidrug-efflux transporter</fullName>
    </alternativeName>
</protein>
<evidence type="ECO:0000313" key="14">
    <source>
        <dbReference type="EMBL" id="OLA37964.1"/>
    </source>
</evidence>
<feature type="transmembrane region" description="Helical" evidence="13">
    <location>
        <begin position="287"/>
        <end position="309"/>
    </location>
</feature>
<dbReference type="GO" id="GO:0005886">
    <property type="term" value="C:plasma membrane"/>
    <property type="evidence" value="ECO:0007669"/>
    <property type="project" value="UniProtKB-SubCell"/>
</dbReference>
<organism evidence="14 15">
    <name type="scientific">Phascolarctobacterium succinatutens</name>
    <dbReference type="NCBI Taxonomy" id="626940"/>
    <lineage>
        <taxon>Bacteria</taxon>
        <taxon>Bacillati</taxon>
        <taxon>Bacillota</taxon>
        <taxon>Negativicutes</taxon>
        <taxon>Acidaminococcales</taxon>
        <taxon>Acidaminococcaceae</taxon>
        <taxon>Phascolarctobacterium</taxon>
    </lineage>
</organism>
<dbReference type="RefSeq" id="WP_303679721.1">
    <property type="nucleotide sequence ID" value="NZ_MNTG01000026.1"/>
</dbReference>
<feature type="transmembrane region" description="Helical" evidence="13">
    <location>
        <begin position="131"/>
        <end position="156"/>
    </location>
</feature>
<evidence type="ECO:0000256" key="1">
    <source>
        <dbReference type="ARBA" id="ARBA00003408"/>
    </source>
</evidence>
<dbReference type="EMBL" id="MNTG01000026">
    <property type="protein sequence ID" value="OLA37964.1"/>
    <property type="molecule type" value="Genomic_DNA"/>
</dbReference>
<dbReference type="CDD" id="cd13131">
    <property type="entry name" value="MATE_NorM_like"/>
    <property type="match status" value="1"/>
</dbReference>
<evidence type="ECO:0000256" key="12">
    <source>
        <dbReference type="ARBA" id="ARBA00031636"/>
    </source>
</evidence>
<evidence type="ECO:0000256" key="13">
    <source>
        <dbReference type="SAM" id="Phobius"/>
    </source>
</evidence>
<evidence type="ECO:0000256" key="5">
    <source>
        <dbReference type="ARBA" id="ARBA00022448"/>
    </source>
</evidence>
<comment type="similarity">
    <text evidence="3">Belongs to the multi antimicrobial extrusion (MATE) (TC 2.A.66.1) family.</text>
</comment>
<dbReference type="GO" id="GO:0006811">
    <property type="term" value="P:monoatomic ion transport"/>
    <property type="evidence" value="ECO:0007669"/>
    <property type="project" value="UniProtKB-KW"/>
</dbReference>
<proteinExistence type="inferred from homology"/>
<dbReference type="Proteomes" id="UP000186777">
    <property type="component" value="Unassembled WGS sequence"/>
</dbReference>
<evidence type="ECO:0000313" key="15">
    <source>
        <dbReference type="Proteomes" id="UP000186777"/>
    </source>
</evidence>
<dbReference type="PIRSF" id="PIRSF006603">
    <property type="entry name" value="DinF"/>
    <property type="match status" value="1"/>
</dbReference>
<dbReference type="InterPro" id="IPR002528">
    <property type="entry name" value="MATE_fam"/>
</dbReference>
<keyword evidence="11 13" id="KW-0472">Membrane</keyword>
<dbReference type="STRING" id="626940.BHW43_04910"/>
<feature type="transmembrane region" description="Helical" evidence="13">
    <location>
        <begin position="168"/>
        <end position="190"/>
    </location>
</feature>
<accession>A0A1Q6R6F5</accession>
<feature type="transmembrane region" description="Helical" evidence="13">
    <location>
        <begin position="360"/>
        <end position="378"/>
    </location>
</feature>
<feature type="transmembrane region" description="Helical" evidence="13">
    <location>
        <begin position="56"/>
        <end position="77"/>
    </location>
</feature>
<evidence type="ECO:0000256" key="10">
    <source>
        <dbReference type="ARBA" id="ARBA00023065"/>
    </source>
</evidence>
<evidence type="ECO:0000256" key="4">
    <source>
        <dbReference type="ARBA" id="ARBA00020268"/>
    </source>
</evidence>
<evidence type="ECO:0000256" key="8">
    <source>
        <dbReference type="ARBA" id="ARBA00022692"/>
    </source>
</evidence>
<dbReference type="InterPro" id="IPR048279">
    <property type="entry name" value="MdtK-like"/>
</dbReference>
<reference evidence="14 15" key="1">
    <citation type="journal article" date="2016" name="Nat. Biotechnol.">
        <title>Measurement of bacterial replication rates in microbial communities.</title>
        <authorList>
            <person name="Brown C.T."/>
            <person name="Olm M.R."/>
            <person name="Thomas B.C."/>
            <person name="Banfield J.F."/>
        </authorList>
    </citation>
    <scope>NUCLEOTIDE SEQUENCE [LARGE SCALE GENOMIC DNA]</scope>
    <source>
        <strain evidence="14">46_33</strain>
    </source>
</reference>
<dbReference type="GO" id="GO:0042910">
    <property type="term" value="F:xenobiotic transmembrane transporter activity"/>
    <property type="evidence" value="ECO:0007669"/>
    <property type="project" value="InterPro"/>
</dbReference>
<feature type="transmembrane region" description="Helical" evidence="13">
    <location>
        <begin position="196"/>
        <end position="217"/>
    </location>
</feature>
<evidence type="ECO:0000256" key="9">
    <source>
        <dbReference type="ARBA" id="ARBA00022989"/>
    </source>
</evidence>
<sequence>MLKILHKDYKDKVKCLLSVMLPIIGTQIAIMGMNFFDASMSGQAGDADLAGAAIGGNIWMPVQTCFAGILLAAMPLIANLLGAGEKEKISTVVRHGMLLAVAFSLLIIVGGVIFLPPFLQGMGLAPEVYHIALWYMAGLGIGVLPFFLITPLRSLVDTLGYTKLSMKIYLMALPVNAFLNYVLIFGKLGLPRLGGIGAGVATGITFWLLLVMFAAVVTKLQPFKQYDVLGFVRPVKQLVAEYLRIGVPMGVAIFMETSIFGVVALFIAKFGTEVIAAHQAALNFSSLIYMFPMSFSLALTIVVGVEYGAKNYQGARDYTALGLELSLFIAMVYMALELVAREYIALIYTTNPHVIELVKVFIIYAIMWQGGDAIAAPIQGILRGYKDVNATFWCSMLAYWAICLPVGLLLDYKFNNGAFAYWQSLDIGVICSAVVLSLRLILLQRRIKKYEE</sequence>
<dbReference type="GO" id="GO:0015297">
    <property type="term" value="F:antiporter activity"/>
    <property type="evidence" value="ECO:0007669"/>
    <property type="project" value="UniProtKB-KW"/>
</dbReference>
<name>A0A1Q6R6F5_9FIRM</name>
<feature type="transmembrane region" description="Helical" evidence="13">
    <location>
        <begin position="242"/>
        <end position="267"/>
    </location>
</feature>
<feature type="transmembrane region" description="Helical" evidence="13">
    <location>
        <begin position="15"/>
        <end position="36"/>
    </location>
</feature>
<dbReference type="InterPro" id="IPR050222">
    <property type="entry name" value="MATE_MdtK"/>
</dbReference>
<comment type="subcellular location">
    <subcellularLocation>
        <location evidence="2">Cell membrane</location>
        <topology evidence="2">Multi-pass membrane protein</topology>
    </subcellularLocation>
</comment>
<keyword evidence="10" id="KW-0406">Ion transport</keyword>
<dbReference type="PANTHER" id="PTHR43298">
    <property type="entry name" value="MULTIDRUG RESISTANCE PROTEIN NORM-RELATED"/>
    <property type="match status" value="1"/>
</dbReference>
<feature type="transmembrane region" description="Helical" evidence="13">
    <location>
        <begin position="422"/>
        <end position="442"/>
    </location>
</feature>
<feature type="transmembrane region" description="Helical" evidence="13">
    <location>
        <begin position="98"/>
        <end position="119"/>
    </location>
</feature>
<dbReference type="AlphaFoldDB" id="A0A1Q6R6F5"/>
<keyword evidence="8 13" id="KW-0812">Transmembrane</keyword>
<comment type="function">
    <text evidence="1">Multidrug efflux pump.</text>
</comment>
<dbReference type="Pfam" id="PF01554">
    <property type="entry name" value="MatE"/>
    <property type="match status" value="2"/>
</dbReference>
<evidence type="ECO:0000256" key="7">
    <source>
        <dbReference type="ARBA" id="ARBA00022475"/>
    </source>
</evidence>
<evidence type="ECO:0000256" key="6">
    <source>
        <dbReference type="ARBA" id="ARBA00022449"/>
    </source>
</evidence>
<evidence type="ECO:0000256" key="3">
    <source>
        <dbReference type="ARBA" id="ARBA00010199"/>
    </source>
</evidence>
<keyword evidence="5" id="KW-0813">Transport</keyword>
<gene>
    <name evidence="14" type="ORF">BHW43_04910</name>
</gene>
<dbReference type="PANTHER" id="PTHR43298:SF2">
    <property type="entry name" value="FMN_FAD EXPORTER YEEO-RELATED"/>
    <property type="match status" value="1"/>
</dbReference>
<keyword evidence="9 13" id="KW-1133">Transmembrane helix</keyword>
<comment type="caution">
    <text evidence="14">The sequence shown here is derived from an EMBL/GenBank/DDBJ whole genome shotgun (WGS) entry which is preliminary data.</text>
</comment>
<feature type="transmembrane region" description="Helical" evidence="13">
    <location>
        <begin position="321"/>
        <end position="340"/>
    </location>
</feature>
<dbReference type="NCBIfam" id="TIGR00797">
    <property type="entry name" value="matE"/>
    <property type="match status" value="1"/>
</dbReference>